<evidence type="ECO:0008006" key="10">
    <source>
        <dbReference type="Google" id="ProtNLM"/>
    </source>
</evidence>
<dbReference type="KEGG" id="bko:CKF48_14945"/>
<comment type="similarity">
    <text evidence="1">Belongs to the sigma-70 factor family. ECF subfamily.</text>
</comment>
<dbReference type="InterPro" id="IPR013249">
    <property type="entry name" value="RNA_pol_sigma70_r4_t2"/>
</dbReference>
<dbReference type="SUPFAM" id="SSF88946">
    <property type="entry name" value="Sigma2 domain of RNA polymerase sigma factors"/>
    <property type="match status" value="1"/>
</dbReference>
<feature type="domain" description="RNA polymerase sigma-70 region 2" evidence="6">
    <location>
        <begin position="18"/>
        <end position="79"/>
    </location>
</feature>
<dbReference type="InterPro" id="IPR039425">
    <property type="entry name" value="RNA_pol_sigma-70-like"/>
</dbReference>
<accession>A0A248TJV9</accession>
<feature type="domain" description="RNA polymerase sigma factor 70 region 4 type 2" evidence="7">
    <location>
        <begin position="99"/>
        <end position="150"/>
    </location>
</feature>
<dbReference type="InterPro" id="IPR013324">
    <property type="entry name" value="RNA_pol_sigma_r3/r4-like"/>
</dbReference>
<keyword evidence="9" id="KW-1185">Reference proteome</keyword>
<dbReference type="PANTHER" id="PTHR43133:SF8">
    <property type="entry name" value="RNA POLYMERASE SIGMA FACTOR HI_1459-RELATED"/>
    <property type="match status" value="1"/>
</dbReference>
<evidence type="ECO:0000313" key="9">
    <source>
        <dbReference type="Proteomes" id="UP000215137"/>
    </source>
</evidence>
<dbReference type="Pfam" id="PF04542">
    <property type="entry name" value="Sigma70_r2"/>
    <property type="match status" value="1"/>
</dbReference>
<protein>
    <recommendedName>
        <fullName evidence="10">RNA polymerase subunit sigma</fullName>
    </recommendedName>
</protein>
<proteinExistence type="inferred from homology"/>
<organism evidence="8 9">
    <name type="scientific">Cytobacillus kochii</name>
    <dbReference type="NCBI Taxonomy" id="859143"/>
    <lineage>
        <taxon>Bacteria</taxon>
        <taxon>Bacillati</taxon>
        <taxon>Bacillota</taxon>
        <taxon>Bacilli</taxon>
        <taxon>Bacillales</taxon>
        <taxon>Bacillaceae</taxon>
        <taxon>Cytobacillus</taxon>
    </lineage>
</organism>
<evidence type="ECO:0000256" key="5">
    <source>
        <dbReference type="ARBA" id="ARBA00023163"/>
    </source>
</evidence>
<dbReference type="EMBL" id="CP022983">
    <property type="protein sequence ID" value="ASV68487.1"/>
    <property type="molecule type" value="Genomic_DNA"/>
</dbReference>
<evidence type="ECO:0000256" key="1">
    <source>
        <dbReference type="ARBA" id="ARBA00010641"/>
    </source>
</evidence>
<keyword evidence="2" id="KW-0805">Transcription regulation</keyword>
<evidence type="ECO:0000313" key="8">
    <source>
        <dbReference type="EMBL" id="ASV68487.1"/>
    </source>
</evidence>
<name>A0A248TJV9_9BACI</name>
<dbReference type="Proteomes" id="UP000215137">
    <property type="component" value="Chromosome"/>
</dbReference>
<evidence type="ECO:0000256" key="2">
    <source>
        <dbReference type="ARBA" id="ARBA00023015"/>
    </source>
</evidence>
<dbReference type="Pfam" id="PF08281">
    <property type="entry name" value="Sigma70_r4_2"/>
    <property type="match status" value="1"/>
</dbReference>
<keyword evidence="4" id="KW-0238">DNA-binding</keyword>
<dbReference type="InterPro" id="IPR013325">
    <property type="entry name" value="RNA_pol_sigma_r2"/>
</dbReference>
<dbReference type="InterPro" id="IPR036388">
    <property type="entry name" value="WH-like_DNA-bd_sf"/>
</dbReference>
<dbReference type="AlphaFoldDB" id="A0A248TJV9"/>
<dbReference type="GO" id="GO:0003677">
    <property type="term" value="F:DNA binding"/>
    <property type="evidence" value="ECO:0007669"/>
    <property type="project" value="UniProtKB-KW"/>
</dbReference>
<evidence type="ECO:0000259" key="6">
    <source>
        <dbReference type="Pfam" id="PF04542"/>
    </source>
</evidence>
<evidence type="ECO:0000256" key="4">
    <source>
        <dbReference type="ARBA" id="ARBA00023125"/>
    </source>
</evidence>
<dbReference type="Gene3D" id="1.10.1740.10">
    <property type="match status" value="1"/>
</dbReference>
<evidence type="ECO:0000259" key="7">
    <source>
        <dbReference type="Pfam" id="PF08281"/>
    </source>
</evidence>
<dbReference type="NCBIfam" id="TIGR02937">
    <property type="entry name" value="sigma70-ECF"/>
    <property type="match status" value="1"/>
</dbReference>
<dbReference type="InterPro" id="IPR014284">
    <property type="entry name" value="RNA_pol_sigma-70_dom"/>
</dbReference>
<dbReference type="RefSeq" id="WP_095372057.1">
    <property type="nucleotide sequence ID" value="NZ_CP022983.1"/>
</dbReference>
<dbReference type="Gene3D" id="1.10.10.10">
    <property type="entry name" value="Winged helix-like DNA-binding domain superfamily/Winged helix DNA-binding domain"/>
    <property type="match status" value="1"/>
</dbReference>
<sequence>MQKEQMVSRSATLDLIAKKYYRDLVSYCTFLCQNEWDGEDIAQETILKAMKYNEAKITRALLKKIAYHQWIDVVRKKKKEQLTENHVDIETRNHHLTETIELLLEKLTVQQALAFSLKEAFLFKNSEIAEMLNMKEASVKSLLHRARRRLGTDMKELNQQWDEPVERKIFQVFHRALEHQHPTELIKLLPIINHYSTSKQSTPSNAFNMMAA</sequence>
<keyword evidence="3" id="KW-0731">Sigma factor</keyword>
<keyword evidence="5" id="KW-0804">Transcription</keyword>
<reference evidence="8 9" key="1">
    <citation type="submission" date="2017-08" db="EMBL/GenBank/DDBJ databases">
        <title>Complete Genome Sequence of Bacillus kochii Oregon-R-modENCODE STRAIN BDGP4, isolated from Drosophila melanogaster gut.</title>
        <authorList>
            <person name="Wan K.H."/>
            <person name="Yu C."/>
            <person name="Park S."/>
            <person name="Hammonds A.S."/>
            <person name="Booth B.W."/>
            <person name="Celniker S.E."/>
        </authorList>
    </citation>
    <scope>NUCLEOTIDE SEQUENCE [LARGE SCALE GENOMIC DNA]</scope>
    <source>
        <strain evidence="8 9">BDGP4</strain>
    </source>
</reference>
<dbReference type="OrthoDB" id="2381154at2"/>
<dbReference type="GO" id="GO:0006352">
    <property type="term" value="P:DNA-templated transcription initiation"/>
    <property type="evidence" value="ECO:0007669"/>
    <property type="project" value="InterPro"/>
</dbReference>
<evidence type="ECO:0000256" key="3">
    <source>
        <dbReference type="ARBA" id="ARBA00023082"/>
    </source>
</evidence>
<dbReference type="GO" id="GO:0016987">
    <property type="term" value="F:sigma factor activity"/>
    <property type="evidence" value="ECO:0007669"/>
    <property type="project" value="UniProtKB-KW"/>
</dbReference>
<dbReference type="SUPFAM" id="SSF88659">
    <property type="entry name" value="Sigma3 and sigma4 domains of RNA polymerase sigma factors"/>
    <property type="match status" value="1"/>
</dbReference>
<gene>
    <name evidence="8" type="ORF">CKF48_14945</name>
</gene>
<dbReference type="PANTHER" id="PTHR43133">
    <property type="entry name" value="RNA POLYMERASE ECF-TYPE SIGMA FACTO"/>
    <property type="match status" value="1"/>
</dbReference>
<dbReference type="InterPro" id="IPR007627">
    <property type="entry name" value="RNA_pol_sigma70_r2"/>
</dbReference>